<feature type="compositionally biased region" description="Polar residues" evidence="1">
    <location>
        <begin position="1"/>
        <end position="10"/>
    </location>
</feature>
<organism evidence="4 5">
    <name type="scientific">Haloferax volcanii</name>
    <name type="common">Halobacterium volcanii</name>
    <dbReference type="NCBI Taxonomy" id="2246"/>
    <lineage>
        <taxon>Archaea</taxon>
        <taxon>Methanobacteriati</taxon>
        <taxon>Methanobacteriota</taxon>
        <taxon>Stenosarchaea group</taxon>
        <taxon>Halobacteria</taxon>
        <taxon>Halobacteriales</taxon>
        <taxon>Haloferacaceae</taxon>
        <taxon>Haloferax</taxon>
    </lineage>
</organism>
<keyword evidence="2" id="KW-0472">Membrane</keyword>
<feature type="transmembrane region" description="Helical" evidence="2">
    <location>
        <begin position="114"/>
        <end position="132"/>
    </location>
</feature>
<dbReference type="EMBL" id="WOWC01000001">
    <property type="protein sequence ID" value="NLV01060.1"/>
    <property type="molecule type" value="Genomic_DNA"/>
</dbReference>
<gene>
    <name evidence="4" type="ORF">FQA18_09400</name>
    <name evidence="3" type="ORF">GOC85_00490</name>
</gene>
<keyword evidence="2" id="KW-0812">Transmembrane</keyword>
<proteinExistence type="predicted"/>
<comment type="caution">
    <text evidence="4">The sequence shown here is derived from an EMBL/GenBank/DDBJ whole genome shotgun (WGS) entry which is preliminary data.</text>
</comment>
<evidence type="ECO:0000313" key="5">
    <source>
        <dbReference type="Proteomes" id="UP000320212"/>
    </source>
</evidence>
<dbReference type="RefSeq" id="WP_006600860.1">
    <property type="nucleotide sequence ID" value="NZ_JAUDRO010000006.1"/>
</dbReference>
<evidence type="ECO:0000313" key="3">
    <source>
        <dbReference type="EMBL" id="NLV01060.1"/>
    </source>
</evidence>
<reference evidence="3" key="2">
    <citation type="submission" date="2019-12" db="EMBL/GenBank/DDBJ databases">
        <title>Haloferax alexandrinus strain pws11.</title>
        <authorList>
            <person name="Verma D.K."/>
            <person name="Gopal K."/>
            <person name="Prasad E.S."/>
        </authorList>
    </citation>
    <scope>NUCLEOTIDE SEQUENCE</scope>
    <source>
        <strain evidence="3">Pws11</strain>
    </source>
</reference>
<evidence type="ECO:0000313" key="4">
    <source>
        <dbReference type="EMBL" id="TVT94900.1"/>
    </source>
</evidence>
<feature type="region of interest" description="Disordered" evidence="1">
    <location>
        <begin position="1"/>
        <end position="22"/>
    </location>
</feature>
<accession>A0A558GAW6</accession>
<feature type="transmembrane region" description="Helical" evidence="2">
    <location>
        <begin position="41"/>
        <end position="62"/>
    </location>
</feature>
<accession>A0A847TP34</accession>
<name>A0A558GAW6_HALVO</name>
<sequence>MRSDRTAQTGESDDDPVAPPVAPFNCRRHDDRCMVGVRRRFALADTAQQVVGGFLLAGPFVVTEEVWVLARSMSFAQALLTLCIVLAVGYGALYKADDRDPDREREVGGIPVRFISLISVSYLSVFILALAFDAPGTFLSDVSGQRLIIALGYEVDLAVLRITLKATSVGAVFSVIGAATADSLF</sequence>
<dbReference type="Proteomes" id="UP000619835">
    <property type="component" value="Unassembled WGS sequence"/>
</dbReference>
<dbReference type="EMBL" id="VMTR01000054">
    <property type="protein sequence ID" value="TVT94900.1"/>
    <property type="molecule type" value="Genomic_DNA"/>
</dbReference>
<dbReference type="Proteomes" id="UP000320212">
    <property type="component" value="Unassembled WGS sequence"/>
</dbReference>
<evidence type="ECO:0000256" key="2">
    <source>
        <dbReference type="SAM" id="Phobius"/>
    </source>
</evidence>
<evidence type="ECO:0000256" key="1">
    <source>
        <dbReference type="SAM" id="MobiDB-lite"/>
    </source>
</evidence>
<reference evidence="4 5" key="1">
    <citation type="submission" date="2019-07" db="EMBL/GenBank/DDBJ databases">
        <title>Draft genome sequence of Haloferax volcanii SS0101, isolated from salt farm in Samut Sakhon, Thailand.</title>
        <authorList>
            <person name="Wanthongcharoen S."/>
            <person name="Yamprayoonswat W."/>
            <person name="Ruangsuj P."/>
            <person name="Thongpramul N."/>
            <person name="Jumpathong W."/>
            <person name="Sittihan S."/>
            <person name="Kanjanavas P."/>
            <person name="Yasawong M."/>
        </authorList>
    </citation>
    <scope>NUCLEOTIDE SEQUENCE [LARGE SCALE GENOMIC DNA]</scope>
    <source>
        <strain evidence="4 5">SS0101</strain>
    </source>
</reference>
<dbReference type="Pfam" id="PF09622">
    <property type="entry name" value="DUF2391"/>
    <property type="match status" value="1"/>
</dbReference>
<dbReference type="AlphaFoldDB" id="A0A558GAW6"/>
<feature type="transmembrane region" description="Helical" evidence="2">
    <location>
        <begin position="74"/>
        <end position="93"/>
    </location>
</feature>
<dbReference type="InterPro" id="IPR024464">
    <property type="entry name" value="DUF2391"/>
</dbReference>
<protein>
    <submittedName>
        <fullName evidence="4">DUF2391 family protein</fullName>
    </submittedName>
</protein>
<keyword evidence="2" id="KW-1133">Transmembrane helix</keyword>